<dbReference type="RefSeq" id="WP_067527415.1">
    <property type="nucleotide sequence ID" value="NZ_JABELX010000001.1"/>
</dbReference>
<dbReference type="Proteomes" id="UP000586827">
    <property type="component" value="Unassembled WGS sequence"/>
</dbReference>
<dbReference type="CDD" id="cd07821">
    <property type="entry name" value="PYR_PYL_RCAR_like"/>
    <property type="match status" value="1"/>
</dbReference>
<protein>
    <submittedName>
        <fullName evidence="2">SRPBCC family protein</fullName>
    </submittedName>
</protein>
<dbReference type="Gene3D" id="3.30.530.20">
    <property type="match status" value="1"/>
</dbReference>
<accession>A0A849BVI3</accession>
<dbReference type="Pfam" id="PF10604">
    <property type="entry name" value="Polyketide_cyc2"/>
    <property type="match status" value="1"/>
</dbReference>
<reference evidence="2 3" key="1">
    <citation type="submission" date="2020-05" db="EMBL/GenBank/DDBJ databases">
        <title>MicrobeNet Type strains.</title>
        <authorList>
            <person name="Nicholson A.C."/>
        </authorList>
    </citation>
    <scope>NUCLEOTIDE SEQUENCE [LARGE SCALE GENOMIC DNA]</scope>
    <source>
        <strain evidence="2 3">JCM 3224</strain>
    </source>
</reference>
<evidence type="ECO:0000313" key="2">
    <source>
        <dbReference type="EMBL" id="NNH68320.1"/>
    </source>
</evidence>
<feature type="region of interest" description="Disordered" evidence="1">
    <location>
        <begin position="183"/>
        <end position="211"/>
    </location>
</feature>
<organism evidence="2 3">
    <name type="scientific">Nocardia uniformis</name>
    <dbReference type="NCBI Taxonomy" id="53432"/>
    <lineage>
        <taxon>Bacteria</taxon>
        <taxon>Bacillati</taxon>
        <taxon>Actinomycetota</taxon>
        <taxon>Actinomycetes</taxon>
        <taxon>Mycobacteriales</taxon>
        <taxon>Nocardiaceae</taxon>
        <taxon>Nocardia</taxon>
    </lineage>
</organism>
<gene>
    <name evidence="2" type="ORF">HLB23_00220</name>
</gene>
<dbReference type="InterPro" id="IPR019587">
    <property type="entry name" value="Polyketide_cyclase/dehydratase"/>
</dbReference>
<keyword evidence="3" id="KW-1185">Reference proteome</keyword>
<dbReference type="AlphaFoldDB" id="A0A849BVI3"/>
<dbReference type="SUPFAM" id="SSF55961">
    <property type="entry name" value="Bet v1-like"/>
    <property type="match status" value="1"/>
</dbReference>
<feature type="compositionally biased region" description="Polar residues" evidence="1">
    <location>
        <begin position="184"/>
        <end position="196"/>
    </location>
</feature>
<proteinExistence type="predicted"/>
<name>A0A849BVI3_9NOCA</name>
<evidence type="ECO:0000256" key="1">
    <source>
        <dbReference type="SAM" id="MobiDB-lite"/>
    </source>
</evidence>
<evidence type="ECO:0000313" key="3">
    <source>
        <dbReference type="Proteomes" id="UP000586827"/>
    </source>
</evidence>
<dbReference type="InterPro" id="IPR023393">
    <property type="entry name" value="START-like_dom_sf"/>
</dbReference>
<comment type="caution">
    <text evidence="2">The sequence shown here is derived from an EMBL/GenBank/DDBJ whole genome shotgun (WGS) entry which is preliminary data.</text>
</comment>
<dbReference type="EMBL" id="JABELX010000001">
    <property type="protein sequence ID" value="NNH68320.1"/>
    <property type="molecule type" value="Genomic_DNA"/>
</dbReference>
<sequence>MSITSFLHTQHPASQPAVDDTLFDTAALVFTIEKTFDAPVHAVWTAIDDEHAWKWLPFPGTGVKYDSAARGAGIVREMGSVFGPFRVLWVEKEKFWRYEPNQRITFGVVSGNWMQYLLVRQYGEDKFFTDLGDGRTKVVWKVAVTPRLLLRFSTWFPPVWRAAYLIGGLGPLFNRRVAEVARTTRPQPRSMDTNGIASAEPSNHRAEEGAK</sequence>
<feature type="compositionally biased region" description="Basic and acidic residues" evidence="1">
    <location>
        <begin position="202"/>
        <end position="211"/>
    </location>
</feature>